<dbReference type="STRING" id="562729.RNAN_0709"/>
<organism evidence="2 3">
    <name type="scientific">Rheinheimera nanhaiensis E407-8</name>
    <dbReference type="NCBI Taxonomy" id="562729"/>
    <lineage>
        <taxon>Bacteria</taxon>
        <taxon>Pseudomonadati</taxon>
        <taxon>Pseudomonadota</taxon>
        <taxon>Gammaproteobacteria</taxon>
        <taxon>Chromatiales</taxon>
        <taxon>Chromatiaceae</taxon>
        <taxon>Rheinheimera</taxon>
    </lineage>
</organism>
<keyword evidence="3" id="KW-1185">Reference proteome</keyword>
<proteinExistence type="predicted"/>
<dbReference type="Gene3D" id="3.40.50.150">
    <property type="entry name" value="Vaccinia Virus protein VP39"/>
    <property type="match status" value="1"/>
</dbReference>
<dbReference type="GO" id="GO:0008168">
    <property type="term" value="F:methyltransferase activity"/>
    <property type="evidence" value="ECO:0007669"/>
    <property type="project" value="UniProtKB-KW"/>
</dbReference>
<dbReference type="SUPFAM" id="SSF53335">
    <property type="entry name" value="S-adenosyl-L-methionine-dependent methyltransferases"/>
    <property type="match status" value="1"/>
</dbReference>
<evidence type="ECO:0000313" key="3">
    <source>
        <dbReference type="Proteomes" id="UP000004374"/>
    </source>
</evidence>
<evidence type="ECO:0000313" key="2">
    <source>
        <dbReference type="EMBL" id="GAB57740.1"/>
    </source>
</evidence>
<keyword evidence="1" id="KW-0732">Signal</keyword>
<comment type="caution">
    <text evidence="2">The sequence shown here is derived from an EMBL/GenBank/DDBJ whole genome shotgun (WGS) entry which is preliminary data.</text>
</comment>
<keyword evidence="2" id="KW-0489">Methyltransferase</keyword>
<feature type="chain" id="PRO_5003638692" evidence="1">
    <location>
        <begin position="22"/>
        <end position="279"/>
    </location>
</feature>
<name>I1DUL2_9GAMM</name>
<evidence type="ECO:0000256" key="1">
    <source>
        <dbReference type="SAM" id="SignalP"/>
    </source>
</evidence>
<accession>I1DUL2</accession>
<dbReference type="AlphaFoldDB" id="I1DUL2"/>
<protein>
    <submittedName>
        <fullName evidence="2">O-methyltransferase</fullName>
    </submittedName>
</protein>
<dbReference type="CDD" id="cd02440">
    <property type="entry name" value="AdoMet_MTases"/>
    <property type="match status" value="1"/>
</dbReference>
<dbReference type="RefSeq" id="WP_008218782.1">
    <property type="nucleotide sequence ID" value="NZ_BAFK01000003.1"/>
</dbReference>
<sequence length="279" mass="30070">MKTLTLATVLSALLLSPLASASTPTTQASAEALQLAVDHPSRSPANVARDKYRNPVATLQFFDVTPSSTVVEIAPGGGWYTEILAPLLAAHGTYYAAHFPADSSSDYYKRSRAAFVDKLAANPVYNRVQLTEFAPGNSSAIAPAGSADVVLTFRNLHNWYGNGGDEGMVAIFKDFYNALKPGGVLGVVEHRLPADKASGDWQKTGYFPQALAIKLAEQAGFVFEAESDINANPKDTADHPGGVWTLPPVLRLKEQDKEKYLAIGESDRMTLKFRKPVSE</sequence>
<keyword evidence="2" id="KW-0808">Transferase</keyword>
<feature type="signal peptide" evidence="1">
    <location>
        <begin position="1"/>
        <end position="21"/>
    </location>
</feature>
<dbReference type="Proteomes" id="UP000004374">
    <property type="component" value="Unassembled WGS sequence"/>
</dbReference>
<gene>
    <name evidence="2" type="ORF">RNAN_0709</name>
</gene>
<dbReference type="OrthoDB" id="9801692at2"/>
<reference evidence="2 3" key="1">
    <citation type="journal article" date="2012" name="J. Bacteriol.">
        <title>Genome Sequence of the Protease-Producing Bacterium Rheinheimera nanhaiensis E407-8T, Isolated from Deep-Sea Sediment of the South China Sea.</title>
        <authorList>
            <person name="Zhang X.-Y."/>
            <person name="Zhang Y.-J."/>
            <person name="Qin Q.-L."/>
            <person name="Xie B.-B."/>
            <person name="Chen X.-L."/>
            <person name="Zhou B.-C."/>
            <person name="Zhang Y.-Z."/>
        </authorList>
    </citation>
    <scope>NUCLEOTIDE SEQUENCE [LARGE SCALE GENOMIC DNA]</scope>
    <source>
        <strain evidence="2 3">E407-8</strain>
    </source>
</reference>
<dbReference type="PIRSF" id="PIRSF031679">
    <property type="entry name" value="Mtase_Alr7345_prd"/>
    <property type="match status" value="1"/>
</dbReference>
<dbReference type="EMBL" id="BAFK01000003">
    <property type="protein sequence ID" value="GAB57740.1"/>
    <property type="molecule type" value="Genomic_DNA"/>
</dbReference>
<dbReference type="InterPro" id="IPR029063">
    <property type="entry name" value="SAM-dependent_MTases_sf"/>
</dbReference>
<dbReference type="GO" id="GO:0032259">
    <property type="term" value="P:methylation"/>
    <property type="evidence" value="ECO:0007669"/>
    <property type="project" value="UniProtKB-KW"/>
</dbReference>
<dbReference type="InterPro" id="IPR016980">
    <property type="entry name" value="S-AdoMet-dep_MeTrfase_Alr7345"/>
</dbReference>